<protein>
    <submittedName>
        <fullName evidence="1">Uncharacterized protein</fullName>
    </submittedName>
</protein>
<evidence type="ECO:0000313" key="1">
    <source>
        <dbReference type="EMBL" id="XDQ27492.1"/>
    </source>
</evidence>
<accession>A0AB39PAL1</accession>
<proteinExistence type="predicted"/>
<organism evidence="1">
    <name type="scientific">Streptomyces sp. R21</name>
    <dbReference type="NCBI Taxonomy" id="3238627"/>
    <lineage>
        <taxon>Bacteria</taxon>
        <taxon>Bacillati</taxon>
        <taxon>Actinomycetota</taxon>
        <taxon>Actinomycetes</taxon>
        <taxon>Kitasatosporales</taxon>
        <taxon>Streptomycetaceae</taxon>
        <taxon>Streptomyces</taxon>
    </lineage>
</organism>
<dbReference type="RefSeq" id="WP_369234738.1">
    <property type="nucleotide sequence ID" value="NZ_CP163435.1"/>
</dbReference>
<gene>
    <name evidence="1" type="ORF">AB5J56_23470</name>
</gene>
<dbReference type="EMBL" id="CP163435">
    <property type="protein sequence ID" value="XDQ27492.1"/>
    <property type="molecule type" value="Genomic_DNA"/>
</dbReference>
<name>A0AB39PAL1_9ACTN</name>
<reference evidence="1" key="1">
    <citation type="submission" date="2024-07" db="EMBL/GenBank/DDBJ databases">
        <authorList>
            <person name="Yu S.T."/>
        </authorList>
    </citation>
    <scope>NUCLEOTIDE SEQUENCE</scope>
    <source>
        <strain evidence="1">R21</strain>
    </source>
</reference>
<sequence length="44" mass="5339">MTEESSPDGRCERSERRLPFRQMVIDWVPVIAVVIKEVVQYFWR</sequence>
<dbReference type="AlphaFoldDB" id="A0AB39PAL1"/>